<dbReference type="InterPro" id="IPR002618">
    <property type="entry name" value="UDPGP_fam"/>
</dbReference>
<comment type="pathway">
    <text evidence="1">Nucleotide-sugar biosynthesis; UDP-N-acetyl-alpha-D-glucosamine biosynthesis; UDP-N-acetyl-alpha-D-glucosamine from N-acetyl-alpha-D-glucosamine 1-phosphate: step 1/1.</text>
</comment>
<gene>
    <name evidence="7" type="ORF">PHPALM_31256</name>
</gene>
<comment type="caution">
    <text evidence="7">The sequence shown here is derived from an EMBL/GenBank/DDBJ whole genome shotgun (WGS) entry which is preliminary data.</text>
</comment>
<evidence type="ECO:0000256" key="4">
    <source>
        <dbReference type="ARBA" id="ARBA00022679"/>
    </source>
</evidence>
<dbReference type="EMBL" id="NCKW01016977">
    <property type="protein sequence ID" value="POM59939.1"/>
    <property type="molecule type" value="Genomic_DNA"/>
</dbReference>
<dbReference type="EC" id="2.7.7.23" evidence="3"/>
<keyword evidence="8" id="KW-1185">Reference proteome</keyword>
<dbReference type="PANTHER" id="PTHR11952:SF2">
    <property type="entry name" value="LD24639P"/>
    <property type="match status" value="1"/>
</dbReference>
<evidence type="ECO:0000256" key="5">
    <source>
        <dbReference type="ARBA" id="ARBA00022695"/>
    </source>
</evidence>
<evidence type="ECO:0000313" key="7">
    <source>
        <dbReference type="EMBL" id="POM59939.1"/>
    </source>
</evidence>
<dbReference type="AlphaFoldDB" id="A0A2P4X311"/>
<dbReference type="Proteomes" id="UP000237271">
    <property type="component" value="Unassembled WGS sequence"/>
</dbReference>
<accession>A0A2P4X311</accession>
<reference evidence="7 8" key="1">
    <citation type="journal article" date="2017" name="Genome Biol. Evol.">
        <title>Phytophthora megakarya and P. palmivora, closely related causal agents of cacao black pod rot, underwent increases in genome sizes and gene numbers by different mechanisms.</title>
        <authorList>
            <person name="Ali S.S."/>
            <person name="Shao J."/>
            <person name="Lary D.J."/>
            <person name="Kronmiller B."/>
            <person name="Shen D."/>
            <person name="Strem M.D."/>
            <person name="Amoako-Attah I."/>
            <person name="Akrofi A.Y."/>
            <person name="Begoude B.A."/>
            <person name="Ten Hoopen G.M."/>
            <person name="Coulibaly K."/>
            <person name="Kebe B.I."/>
            <person name="Melnick R.L."/>
            <person name="Guiltinan M.J."/>
            <person name="Tyler B.M."/>
            <person name="Meinhardt L.W."/>
            <person name="Bailey B.A."/>
        </authorList>
    </citation>
    <scope>NUCLEOTIDE SEQUENCE [LARGE SCALE GENOMIC DNA]</scope>
    <source>
        <strain evidence="8">sbr112.9</strain>
    </source>
</reference>
<dbReference type="GO" id="GO:0003977">
    <property type="term" value="F:UDP-N-acetylglucosamine diphosphorylase activity"/>
    <property type="evidence" value="ECO:0007669"/>
    <property type="project" value="UniProtKB-EC"/>
</dbReference>
<name>A0A2P4X311_9STRA</name>
<dbReference type="Pfam" id="PF01704">
    <property type="entry name" value="UDPGP"/>
    <property type="match status" value="1"/>
</dbReference>
<keyword evidence="4" id="KW-0808">Transferase</keyword>
<dbReference type="PANTHER" id="PTHR11952">
    <property type="entry name" value="UDP- GLUCOSE PYROPHOSPHORYLASE"/>
    <property type="match status" value="1"/>
</dbReference>
<dbReference type="Gene3D" id="3.90.550.10">
    <property type="entry name" value="Spore Coat Polysaccharide Biosynthesis Protein SpsA, Chain A"/>
    <property type="match status" value="1"/>
</dbReference>
<comment type="catalytic activity">
    <reaction evidence="6">
        <text>N-acetyl-alpha-D-glucosamine 1-phosphate + UTP + H(+) = UDP-N-acetyl-alpha-D-glucosamine + diphosphate</text>
        <dbReference type="Rhea" id="RHEA:13509"/>
        <dbReference type="ChEBI" id="CHEBI:15378"/>
        <dbReference type="ChEBI" id="CHEBI:33019"/>
        <dbReference type="ChEBI" id="CHEBI:46398"/>
        <dbReference type="ChEBI" id="CHEBI:57705"/>
        <dbReference type="ChEBI" id="CHEBI:57776"/>
        <dbReference type="EC" id="2.7.7.23"/>
    </reaction>
</comment>
<dbReference type="SUPFAM" id="SSF53448">
    <property type="entry name" value="Nucleotide-diphospho-sugar transferases"/>
    <property type="match status" value="1"/>
</dbReference>
<sequence>MYDIGLPSGKSLFQLFTERILALEVLAAQRFPTRPREDIQIPFYVMTSKMNHETTFEFFKEHEFFGLKESQMFFFPQGTLPCFTTDGKFILENAHKLATASDGNGGIYKAMETSGALANLQARGVKYLHVFSVDNALCKAADPTFIGYCINKEADCGNKVVWKTRPDESVGVVAKRNGAYCVVEYSELDRAASEKVDPSTGKLSFGAANICNHFYTIDFLVNVVLPKSSLKYHVAHKKIPMADETGETYTPTSNSGIKLESFIFDVFPLSSRMAVLSVPRETEFAPVKNAPGNPIDSPDSARRMMHEEGKAWLIAAANSFSKRTEDVDTFVHEKLDKAQCIEISPLVSYNGEGLEAHVKSLMEGSPCEIIRLD</sequence>
<dbReference type="InterPro" id="IPR039741">
    <property type="entry name" value="UDP-sugar_pyrophosphorylase"/>
</dbReference>
<keyword evidence="5" id="KW-0548">Nucleotidyltransferase</keyword>
<dbReference type="GO" id="GO:0006048">
    <property type="term" value="P:UDP-N-acetylglucosamine biosynthetic process"/>
    <property type="evidence" value="ECO:0007669"/>
    <property type="project" value="TreeGrafter"/>
</dbReference>
<dbReference type="CDD" id="cd04193">
    <property type="entry name" value="UDPGlcNAc_PPase"/>
    <property type="match status" value="1"/>
</dbReference>
<protein>
    <recommendedName>
        <fullName evidence="3">UDP-N-acetylglucosamine diphosphorylase</fullName>
        <ecNumber evidence="3">2.7.7.23</ecNumber>
    </recommendedName>
</protein>
<dbReference type="InterPro" id="IPR029044">
    <property type="entry name" value="Nucleotide-diphossugar_trans"/>
</dbReference>
<comment type="similarity">
    <text evidence="2">Belongs to the UDPGP type 1 family.</text>
</comment>
<evidence type="ECO:0000256" key="6">
    <source>
        <dbReference type="ARBA" id="ARBA00048493"/>
    </source>
</evidence>
<dbReference type="OrthoDB" id="532420at2759"/>
<evidence type="ECO:0000256" key="3">
    <source>
        <dbReference type="ARBA" id="ARBA00012457"/>
    </source>
</evidence>
<proteinExistence type="inferred from homology"/>
<evidence type="ECO:0000313" key="8">
    <source>
        <dbReference type="Proteomes" id="UP000237271"/>
    </source>
</evidence>
<evidence type="ECO:0000256" key="2">
    <source>
        <dbReference type="ARBA" id="ARBA00010401"/>
    </source>
</evidence>
<organism evidence="7 8">
    <name type="scientific">Phytophthora palmivora</name>
    <dbReference type="NCBI Taxonomy" id="4796"/>
    <lineage>
        <taxon>Eukaryota</taxon>
        <taxon>Sar</taxon>
        <taxon>Stramenopiles</taxon>
        <taxon>Oomycota</taxon>
        <taxon>Peronosporomycetes</taxon>
        <taxon>Peronosporales</taxon>
        <taxon>Peronosporaceae</taxon>
        <taxon>Phytophthora</taxon>
    </lineage>
</organism>
<evidence type="ECO:0000256" key="1">
    <source>
        <dbReference type="ARBA" id="ARBA00005208"/>
    </source>
</evidence>